<accession>A0ACB8G892</accession>
<name>A0ACB8G892_9SAUR</name>
<evidence type="ECO:0000313" key="1">
    <source>
        <dbReference type="EMBL" id="KAH8015818.1"/>
    </source>
</evidence>
<dbReference type="EMBL" id="CM037614">
    <property type="protein sequence ID" value="KAH8015818.1"/>
    <property type="molecule type" value="Genomic_DNA"/>
</dbReference>
<organism evidence="1 2">
    <name type="scientific">Sphaerodactylus townsendi</name>
    <dbReference type="NCBI Taxonomy" id="933632"/>
    <lineage>
        <taxon>Eukaryota</taxon>
        <taxon>Metazoa</taxon>
        <taxon>Chordata</taxon>
        <taxon>Craniata</taxon>
        <taxon>Vertebrata</taxon>
        <taxon>Euteleostomi</taxon>
        <taxon>Lepidosauria</taxon>
        <taxon>Squamata</taxon>
        <taxon>Bifurcata</taxon>
        <taxon>Gekkota</taxon>
        <taxon>Sphaerodactylidae</taxon>
        <taxon>Sphaerodactylus</taxon>
    </lineage>
</organism>
<keyword evidence="2" id="KW-1185">Reference proteome</keyword>
<protein>
    <submittedName>
        <fullName evidence="1">Uncharacterized protein</fullName>
    </submittedName>
</protein>
<gene>
    <name evidence="1" type="ORF">K3G42_009089</name>
</gene>
<sequence length="120" mass="13057">MKRKMVGWLWVVALALCPLPELLSASHLVIQCEKAPLNDGNETVKLACSARNWGNDVEYSLASDSKTELFSSGNSLLIWRNPQDDLNVSCTATNPAGSTSKTFSVKKACEAPLETDTAVW</sequence>
<comment type="caution">
    <text evidence="1">The sequence shown here is derived from an EMBL/GenBank/DDBJ whole genome shotgun (WGS) entry which is preliminary data.</text>
</comment>
<evidence type="ECO:0000313" key="2">
    <source>
        <dbReference type="Proteomes" id="UP000827872"/>
    </source>
</evidence>
<reference evidence="1" key="1">
    <citation type="submission" date="2021-08" db="EMBL/GenBank/DDBJ databases">
        <title>The first chromosome-level gecko genome reveals the dynamic sex chromosomes of Neotropical dwarf geckos (Sphaerodactylidae: Sphaerodactylus).</title>
        <authorList>
            <person name="Pinto B.J."/>
            <person name="Keating S.E."/>
            <person name="Gamble T."/>
        </authorList>
    </citation>
    <scope>NUCLEOTIDE SEQUENCE</scope>
    <source>
        <strain evidence="1">TG3544</strain>
    </source>
</reference>
<dbReference type="Proteomes" id="UP000827872">
    <property type="component" value="Linkage Group LG01"/>
</dbReference>
<proteinExistence type="predicted"/>